<sequence>MKVGFIGLGLMGSGMAGHLMAEGHELWLMAHRNRSFIDPLLQKGAHEAADFKALAANTQVMILCLTTAKVVEETLTALKPHLGRGQTIIDTGTTRPETTRRLAHELKMLGVAYADAPMAGGPEQVAKKEVGVLIGAEWETYEAILPIVSAYASRVKYFGPPGSGHVAKLISNYLVIGMIGLVAEAFRTAHAAQVDWQDLYEVMQNGSGNSGVLRKMMDAALAGDFDGYKFSLANAAKDIGYYASLADELGQLTPLTQAVEQIFAEAVATGHAGRNVSHLLDPAIDDVT</sequence>
<gene>
    <name evidence="1" type="ORF">JHL16_34050</name>
</gene>
<keyword evidence="2" id="KW-1185">Reference proteome</keyword>
<evidence type="ECO:0000313" key="1">
    <source>
        <dbReference type="EMBL" id="MBK1871440.1"/>
    </source>
</evidence>
<dbReference type="EMBL" id="JAENHL010000008">
    <property type="protein sequence ID" value="MBK1871440.1"/>
    <property type="molecule type" value="Genomic_DNA"/>
</dbReference>
<protein>
    <submittedName>
        <fullName evidence="1">NAD(P)-dependent oxidoreductase</fullName>
    </submittedName>
</protein>
<name>A0ACC5RFS5_9HYPH</name>
<dbReference type="Proteomes" id="UP000616151">
    <property type="component" value="Unassembled WGS sequence"/>
</dbReference>
<comment type="caution">
    <text evidence="1">The sequence shown here is derived from an EMBL/GenBank/DDBJ whole genome shotgun (WGS) entry which is preliminary data.</text>
</comment>
<accession>A0ACC5RFS5</accession>
<reference evidence="1" key="1">
    <citation type="submission" date="2021-01" db="EMBL/GenBank/DDBJ databases">
        <authorList>
            <person name="Sun Q."/>
        </authorList>
    </citation>
    <scope>NUCLEOTIDE SEQUENCE</scope>
    <source>
        <strain evidence="1">YIM B02566</strain>
    </source>
</reference>
<organism evidence="1 2">
    <name type="scientific">Taklimakanibacter albus</name>
    <dbReference type="NCBI Taxonomy" id="2800327"/>
    <lineage>
        <taxon>Bacteria</taxon>
        <taxon>Pseudomonadati</taxon>
        <taxon>Pseudomonadota</taxon>
        <taxon>Alphaproteobacteria</taxon>
        <taxon>Hyphomicrobiales</taxon>
        <taxon>Aestuariivirgaceae</taxon>
        <taxon>Taklimakanibacter</taxon>
    </lineage>
</organism>
<proteinExistence type="predicted"/>
<evidence type="ECO:0000313" key="2">
    <source>
        <dbReference type="Proteomes" id="UP000616151"/>
    </source>
</evidence>